<keyword evidence="3" id="KW-1185">Reference proteome</keyword>
<dbReference type="InterPro" id="IPR023214">
    <property type="entry name" value="HAD_sf"/>
</dbReference>
<dbReference type="SFLD" id="SFLDG01146">
    <property type="entry name" value="C1.2.2"/>
    <property type="match status" value="1"/>
</dbReference>
<dbReference type="PANTHER" id="PTHR16504:SF4">
    <property type="entry name" value="5'(3')-DEOXYRIBONUCLEOTIDASE"/>
    <property type="match status" value="1"/>
</dbReference>
<evidence type="ECO:0000256" key="1">
    <source>
        <dbReference type="ARBA" id="ARBA00009589"/>
    </source>
</evidence>
<dbReference type="SUPFAM" id="SSF56784">
    <property type="entry name" value="HAD-like"/>
    <property type="match status" value="1"/>
</dbReference>
<sequence length="183" mass="21702">MQNYRKQMKTIAIDMDEVIADFQKKHLDLYNQEYNEALTLEDLQGTRLWNVRPHLKSEILAYVDNPGFFRDLEVMEGSQEVIKELSNYYEIFITTAAMEHPSSFSAKYEWLKEHFPFLSDLNFVFCGKKSIINADYLIDDSPRHFEHFKGQGILFSAPHNLKSTSYIRVNNWQEVKEFFLNKK</sequence>
<comment type="caution">
    <text evidence="2">The sequence shown here is derived from an EMBL/GenBank/DDBJ whole genome shotgun (WGS) entry which is preliminary data.</text>
</comment>
<name>A0ABU8HFS2_9BACI</name>
<gene>
    <name evidence="2" type="ORF">WAK64_14315</name>
</gene>
<dbReference type="InterPro" id="IPR010708">
    <property type="entry name" value="5'(3')-deoxyribonucleotidase"/>
</dbReference>
<dbReference type="PANTHER" id="PTHR16504">
    <property type="entry name" value="5'(3')-DEOXYRIBONUCLEOTIDASE"/>
    <property type="match status" value="1"/>
</dbReference>
<dbReference type="Proteomes" id="UP001312865">
    <property type="component" value="Unassembled WGS sequence"/>
</dbReference>
<dbReference type="InterPro" id="IPR036412">
    <property type="entry name" value="HAD-like_sf"/>
</dbReference>
<reference evidence="2 3" key="1">
    <citation type="journal article" date="2018" name="J. Microbiol.">
        <title>Bacillus spongiae sp. nov., isolated from sponge of Jeju Island.</title>
        <authorList>
            <person name="Lee G.E."/>
            <person name="Im W.T."/>
            <person name="Park J.S."/>
        </authorList>
    </citation>
    <scope>NUCLEOTIDE SEQUENCE [LARGE SCALE GENOMIC DNA]</scope>
    <source>
        <strain evidence="2 3">135PIL107-10</strain>
    </source>
</reference>
<dbReference type="Gene3D" id="1.10.40.40">
    <property type="entry name" value="Deoxyribonucleotidase, domain 2"/>
    <property type="match status" value="1"/>
</dbReference>
<comment type="similarity">
    <text evidence="1">Belongs to the 5'(3')-deoxyribonucleotidase family.</text>
</comment>
<dbReference type="Gene3D" id="3.40.50.1000">
    <property type="entry name" value="HAD superfamily/HAD-like"/>
    <property type="match status" value="1"/>
</dbReference>
<evidence type="ECO:0000313" key="2">
    <source>
        <dbReference type="EMBL" id="MEI5908229.1"/>
    </source>
</evidence>
<accession>A0ABU8HFS2</accession>
<proteinExistence type="inferred from homology"/>
<dbReference type="SFLD" id="SFLDS00003">
    <property type="entry name" value="Haloacid_Dehalogenase"/>
    <property type="match status" value="1"/>
</dbReference>
<protein>
    <submittedName>
        <fullName evidence="2">5'-3'-deoxyribonucleotidase</fullName>
    </submittedName>
</protein>
<dbReference type="EMBL" id="JBBAXC010000011">
    <property type="protein sequence ID" value="MEI5908229.1"/>
    <property type="molecule type" value="Genomic_DNA"/>
</dbReference>
<evidence type="ECO:0000313" key="3">
    <source>
        <dbReference type="Proteomes" id="UP001312865"/>
    </source>
</evidence>
<dbReference type="SFLD" id="SFLDG01126">
    <property type="entry name" value="C1.2:_Nucleotidase_Like"/>
    <property type="match status" value="1"/>
</dbReference>
<dbReference type="Pfam" id="PF06941">
    <property type="entry name" value="NT5C"/>
    <property type="match status" value="1"/>
</dbReference>
<organism evidence="2 3">
    <name type="scientific">Bacillus spongiae</name>
    <dbReference type="NCBI Taxonomy" id="2683610"/>
    <lineage>
        <taxon>Bacteria</taxon>
        <taxon>Bacillati</taxon>
        <taxon>Bacillota</taxon>
        <taxon>Bacilli</taxon>
        <taxon>Bacillales</taxon>
        <taxon>Bacillaceae</taxon>
        <taxon>Bacillus</taxon>
    </lineage>
</organism>
<dbReference type="RefSeq" id="WP_336587667.1">
    <property type="nucleotide sequence ID" value="NZ_JBBAXC010000011.1"/>
</dbReference>